<keyword evidence="4" id="KW-1003">Cell membrane</keyword>
<feature type="transmembrane region" description="Helical" evidence="8">
    <location>
        <begin position="650"/>
        <end position="668"/>
    </location>
</feature>
<dbReference type="RefSeq" id="WP_184148266.1">
    <property type="nucleotide sequence ID" value="NZ_JACHFM010000002.1"/>
</dbReference>
<feature type="transmembrane region" description="Helical" evidence="8">
    <location>
        <begin position="292"/>
        <end position="313"/>
    </location>
</feature>
<protein>
    <submittedName>
        <fullName evidence="10">Carbon starvation protein</fullName>
    </submittedName>
</protein>
<feature type="transmembrane region" description="Helical" evidence="8">
    <location>
        <begin position="127"/>
        <end position="148"/>
    </location>
</feature>
<feature type="transmembrane region" description="Helical" evidence="8">
    <location>
        <begin position="472"/>
        <end position="490"/>
    </location>
</feature>
<feature type="transmembrane region" description="Helical" evidence="8">
    <location>
        <begin position="197"/>
        <end position="217"/>
    </location>
</feature>
<comment type="caution">
    <text evidence="10">The sequence shown here is derived from an EMBL/GenBank/DDBJ whole genome shotgun (WGS) entry which is preliminary data.</text>
</comment>
<feature type="transmembrane region" description="Helical" evidence="8">
    <location>
        <begin position="518"/>
        <end position="537"/>
    </location>
</feature>
<feature type="transmembrane region" description="Helical" evidence="8">
    <location>
        <begin position="101"/>
        <end position="121"/>
    </location>
</feature>
<evidence type="ECO:0000256" key="1">
    <source>
        <dbReference type="ARBA" id="ARBA00004651"/>
    </source>
</evidence>
<dbReference type="GO" id="GO:0005886">
    <property type="term" value="C:plasma membrane"/>
    <property type="evidence" value="ECO:0007669"/>
    <property type="project" value="UniProtKB-SubCell"/>
</dbReference>
<evidence type="ECO:0000256" key="3">
    <source>
        <dbReference type="ARBA" id="ARBA00022448"/>
    </source>
</evidence>
<evidence type="ECO:0000256" key="8">
    <source>
        <dbReference type="SAM" id="Phobius"/>
    </source>
</evidence>
<keyword evidence="5 8" id="KW-0812">Transmembrane</keyword>
<comment type="subcellular location">
    <subcellularLocation>
        <location evidence="1">Cell membrane</location>
        <topology evidence="1">Multi-pass membrane protein</topology>
    </subcellularLocation>
</comment>
<keyword evidence="6 8" id="KW-1133">Transmembrane helix</keyword>
<proteinExistence type="inferred from homology"/>
<keyword evidence="11" id="KW-1185">Reference proteome</keyword>
<feature type="domain" description="CstA N-terminal" evidence="9">
    <location>
        <begin position="41"/>
        <end position="599"/>
    </location>
</feature>
<dbReference type="EMBL" id="JACHFM010000002">
    <property type="protein sequence ID" value="MBB5221808.1"/>
    <property type="molecule type" value="Genomic_DNA"/>
</dbReference>
<evidence type="ECO:0000256" key="7">
    <source>
        <dbReference type="ARBA" id="ARBA00023136"/>
    </source>
</evidence>
<feature type="transmembrane region" description="Helical" evidence="8">
    <location>
        <begin position="333"/>
        <end position="353"/>
    </location>
</feature>
<evidence type="ECO:0000256" key="4">
    <source>
        <dbReference type="ARBA" id="ARBA00022475"/>
    </source>
</evidence>
<feature type="transmembrane region" description="Helical" evidence="8">
    <location>
        <begin position="266"/>
        <end position="285"/>
    </location>
</feature>
<feature type="transmembrane region" description="Helical" evidence="8">
    <location>
        <begin position="40"/>
        <end position="60"/>
    </location>
</feature>
<dbReference type="PANTHER" id="PTHR30252">
    <property type="entry name" value="INNER MEMBRANE PEPTIDE TRANSPORTER"/>
    <property type="match status" value="1"/>
</dbReference>
<comment type="similarity">
    <text evidence="2">Belongs to the peptide transporter carbon starvation (CstA) (TC 2.A.114) family.</text>
</comment>
<dbReference type="Pfam" id="PF02554">
    <property type="entry name" value="CstA"/>
    <property type="match status" value="1"/>
</dbReference>
<dbReference type="InterPro" id="IPR051605">
    <property type="entry name" value="CstA"/>
</dbReference>
<evidence type="ECO:0000259" key="9">
    <source>
        <dbReference type="Pfam" id="PF02554"/>
    </source>
</evidence>
<feature type="transmembrane region" description="Helical" evidence="8">
    <location>
        <begin position="169"/>
        <end position="191"/>
    </location>
</feature>
<keyword evidence="7 8" id="KW-0472">Membrane</keyword>
<dbReference type="GO" id="GO:0009267">
    <property type="term" value="P:cellular response to starvation"/>
    <property type="evidence" value="ECO:0007669"/>
    <property type="project" value="InterPro"/>
</dbReference>
<dbReference type="Proteomes" id="UP000549457">
    <property type="component" value="Unassembled WGS sequence"/>
</dbReference>
<accession>A0A840SNC2</accession>
<evidence type="ECO:0000256" key="6">
    <source>
        <dbReference type="ARBA" id="ARBA00022989"/>
    </source>
</evidence>
<name>A0A840SNC2_9RHOB</name>
<feature type="transmembrane region" description="Helical" evidence="8">
    <location>
        <begin position="581"/>
        <end position="601"/>
    </location>
</feature>
<evidence type="ECO:0000313" key="11">
    <source>
        <dbReference type="Proteomes" id="UP000549457"/>
    </source>
</evidence>
<dbReference type="AlphaFoldDB" id="A0A840SNC2"/>
<dbReference type="PANTHER" id="PTHR30252:SF3">
    <property type="entry name" value="PYRUVATE_PROTON SYMPORTER BTST"/>
    <property type="match status" value="1"/>
</dbReference>
<feature type="transmembrane region" description="Helical" evidence="8">
    <location>
        <begin position="229"/>
        <end position="254"/>
    </location>
</feature>
<reference evidence="10 11" key="1">
    <citation type="submission" date="2020-08" db="EMBL/GenBank/DDBJ databases">
        <title>Genomic Encyclopedia of Type Strains, Phase IV (KMG-IV): sequencing the most valuable type-strain genomes for metagenomic binning, comparative biology and taxonomic classification.</title>
        <authorList>
            <person name="Goeker M."/>
        </authorList>
    </citation>
    <scope>NUCLEOTIDE SEQUENCE [LARGE SCALE GENOMIC DNA]</scope>
    <source>
        <strain evidence="10 11">DSM 101730</strain>
    </source>
</reference>
<dbReference type="InterPro" id="IPR003706">
    <property type="entry name" value="CstA_N"/>
</dbReference>
<feature type="transmembrane region" description="Helical" evidence="8">
    <location>
        <begin position="549"/>
        <end position="574"/>
    </location>
</feature>
<feature type="transmembrane region" description="Helical" evidence="8">
    <location>
        <begin position="373"/>
        <end position="393"/>
    </location>
</feature>
<evidence type="ECO:0000256" key="2">
    <source>
        <dbReference type="ARBA" id="ARBA00007755"/>
    </source>
</evidence>
<evidence type="ECO:0000313" key="10">
    <source>
        <dbReference type="EMBL" id="MBB5221808.1"/>
    </source>
</evidence>
<organism evidence="10 11">
    <name type="scientific">Amaricoccus macauensis</name>
    <dbReference type="NCBI Taxonomy" id="57001"/>
    <lineage>
        <taxon>Bacteria</taxon>
        <taxon>Pseudomonadati</taxon>
        <taxon>Pseudomonadota</taxon>
        <taxon>Alphaproteobacteria</taxon>
        <taxon>Rhodobacterales</taxon>
        <taxon>Paracoccaceae</taxon>
        <taxon>Amaricoccus</taxon>
    </lineage>
</organism>
<gene>
    <name evidence="10" type="ORF">HNP73_001744</name>
</gene>
<keyword evidence="3" id="KW-0813">Transport</keyword>
<sequence>MANTTAPRRKALDHWLVWAILAVLAATGLAQVSIARGEHVNALWMVVASVSIYLIAYRFYSRFIARKVMQLDPTRPTPAHRFNDGLDYVPTNRYVLFGHHFAAIAGAGPLVGPVLAAQMGYLPGMLWILAGVVLAGAVQDFMVLFVSMRRDGRSLGDLVRSELGPVPGLIALVGTFLIMVIILAVLALIVVKALADSPWGMFTVSMTIPIAVIMGIYMRYIRPGAVAEASIGGFIALMLAIVFGANVAASPTWAPVFTFTPTQLCWLLIGYGFVASTLPVWLVLAPRDYLSTFLKIGAIAALALGILVVAPDLKMPAVTRFIDGSGPVWSGNLFPFLFITIACGAVSGFHALISSGTTPKLIDNETDARFIGFGGMLMESFVAMMALVAASIIDPGVYFVMNSPAAVIGTTPESAAATVSEWGFQITPQQITEAATDVGETTIISRAGGAPTLAVGMAQIFSNLVGGKAMMAFWYHFAILFEALFILTAVDAGTRAGRFMLQDLLGVFMPAMRKTSSLGGNIIATGLCVAAWGFFLYQGVTDPLGGVNTLWPLFGIANQMLAAIALMLCTVVLFKMKRERYAFVTLVPSALLVIVTLTAGFQKVFSSVPSVGFLAHAGRYREAAAAGEVLAPAKDMGQMQQIIFNDMVDATMAFIFVALVISMIYFSVRACIEAYRARGWTARELPEELNGRDAVPAE</sequence>
<evidence type="ECO:0000256" key="5">
    <source>
        <dbReference type="ARBA" id="ARBA00022692"/>
    </source>
</evidence>